<dbReference type="InterPro" id="IPR054254">
    <property type="entry name" value="DUF6985"/>
</dbReference>
<comment type="caution">
    <text evidence="2">The sequence shown here is derived from an EMBL/GenBank/DDBJ whole genome shotgun (WGS) entry which is preliminary data.</text>
</comment>
<dbReference type="Pfam" id="PF22481">
    <property type="entry name" value="DUF6985"/>
    <property type="match status" value="1"/>
</dbReference>
<sequence length="206" mass="22793">MKHTTPLPNSLWRSLQAHYAMLDPEEKKQAEDLATARAVHDHRVTRDGVPYTGIALDCLRNPEHGVGVLLHGTRVVAVGTADLAARTDLAERDARDSRTGLDESLLGHWSTVPFDYGVMECSDFELRADGTGWASVTNAFMEDAQLLTWHCPEPGVLEVRSPPEIGEARRHRYRVGPEVPVDSTEPVMSITFDPAFVYGPQYAKST</sequence>
<evidence type="ECO:0000313" key="2">
    <source>
        <dbReference type="EMBL" id="MDL2081083.1"/>
    </source>
</evidence>
<keyword evidence="3" id="KW-1185">Reference proteome</keyword>
<evidence type="ECO:0000313" key="3">
    <source>
        <dbReference type="Proteomes" id="UP001241926"/>
    </source>
</evidence>
<dbReference type="EMBL" id="JASJUS010000041">
    <property type="protein sequence ID" value="MDL2081083.1"/>
    <property type="molecule type" value="Genomic_DNA"/>
</dbReference>
<reference evidence="2 3" key="1">
    <citation type="submission" date="2023-05" db="EMBL/GenBank/DDBJ databases">
        <title>Streptomyces fuscus sp. nov., a brown-black pigment producing actinomyces isolated from dry sand of Sea duck farm.</title>
        <authorList>
            <person name="Xie J."/>
            <person name="Shen N."/>
        </authorList>
    </citation>
    <scope>NUCLEOTIDE SEQUENCE [LARGE SCALE GENOMIC DNA]</scope>
    <source>
        <strain evidence="2 3">GXMU-J15</strain>
    </source>
</reference>
<dbReference type="Proteomes" id="UP001241926">
    <property type="component" value="Unassembled WGS sequence"/>
</dbReference>
<organism evidence="2 3">
    <name type="scientific">Streptomyces fuscus</name>
    <dbReference type="NCBI Taxonomy" id="3048495"/>
    <lineage>
        <taxon>Bacteria</taxon>
        <taxon>Bacillati</taxon>
        <taxon>Actinomycetota</taxon>
        <taxon>Actinomycetes</taxon>
        <taxon>Kitasatosporales</taxon>
        <taxon>Streptomycetaceae</taxon>
        <taxon>Streptomyces</taxon>
    </lineage>
</organism>
<protein>
    <recommendedName>
        <fullName evidence="1">DUF6985 domain-containing protein</fullName>
    </recommendedName>
</protein>
<name>A0ABT7J882_9ACTN</name>
<accession>A0ABT7J882</accession>
<feature type="domain" description="DUF6985" evidence="1">
    <location>
        <begin position="25"/>
        <end position="83"/>
    </location>
</feature>
<proteinExistence type="predicted"/>
<dbReference type="RefSeq" id="WP_285436685.1">
    <property type="nucleotide sequence ID" value="NZ_JASJUS010000041.1"/>
</dbReference>
<evidence type="ECO:0000259" key="1">
    <source>
        <dbReference type="Pfam" id="PF22481"/>
    </source>
</evidence>
<gene>
    <name evidence="2" type="ORF">QNN03_32030</name>
</gene>